<evidence type="ECO:0000256" key="5">
    <source>
        <dbReference type="ARBA" id="ARBA00022989"/>
    </source>
</evidence>
<feature type="transmembrane region" description="Helical" evidence="7">
    <location>
        <begin position="272"/>
        <end position="291"/>
    </location>
</feature>
<keyword evidence="10" id="KW-1185">Reference proteome</keyword>
<evidence type="ECO:0000256" key="1">
    <source>
        <dbReference type="ARBA" id="ARBA00004651"/>
    </source>
</evidence>
<dbReference type="GO" id="GO:0005886">
    <property type="term" value="C:plasma membrane"/>
    <property type="evidence" value="ECO:0007669"/>
    <property type="project" value="UniProtKB-SubCell"/>
</dbReference>
<evidence type="ECO:0000256" key="4">
    <source>
        <dbReference type="ARBA" id="ARBA00022692"/>
    </source>
</evidence>
<dbReference type="PANTHER" id="PTHR30465:SF0">
    <property type="entry name" value="OLIGOPEPTIDE TRANSPORT SYSTEM PERMEASE PROTEIN APPB"/>
    <property type="match status" value="1"/>
</dbReference>
<keyword evidence="3" id="KW-1003">Cell membrane</keyword>
<dbReference type="InterPro" id="IPR035906">
    <property type="entry name" value="MetI-like_sf"/>
</dbReference>
<name>Q6MF23_PARUW</name>
<feature type="domain" description="ABC transmembrane type-1" evidence="8">
    <location>
        <begin position="264"/>
        <end position="484"/>
    </location>
</feature>
<dbReference type="HOGENOM" id="CLU_036879_1_2_0"/>
<dbReference type="eggNOG" id="COG0601">
    <property type="taxonomic scope" value="Bacteria"/>
</dbReference>
<dbReference type="AlphaFoldDB" id="Q6MF23"/>
<proteinExistence type="inferred from homology"/>
<comment type="similarity">
    <text evidence="7">Belongs to the binding-protein-dependent transport system permease family.</text>
</comment>
<evidence type="ECO:0000259" key="8">
    <source>
        <dbReference type="PROSITE" id="PS50928"/>
    </source>
</evidence>
<dbReference type="CDD" id="cd06261">
    <property type="entry name" value="TM_PBP2"/>
    <property type="match status" value="1"/>
</dbReference>
<gene>
    <name evidence="9" type="ORF">PC_RS00495</name>
</gene>
<feature type="transmembrane region" description="Helical" evidence="7">
    <location>
        <begin position="303"/>
        <end position="321"/>
    </location>
</feature>
<dbReference type="Pfam" id="PF00528">
    <property type="entry name" value="BPD_transp_1"/>
    <property type="match status" value="1"/>
</dbReference>
<sequence>MWNYVLRRFLLLPLTLFFIVLINFIIINLAPGDPVSFAEISQEGATRREDRSIACGGDERYLQFRDFYGLTLPVLFNNWPSLSQDYVKQTLWQLANRKLTPESLNELPVKDYDAIRVTFGDQSRYLMSKLIIILVDPETSENVRRLASHFFVRGGSRQGYIGSNINPEQKAWNKKVAEDNQYLRTLLWQSSASPLEVSKKIKLIQEWYEKNKAFYRLDPSKELWKIFFTETRFTRYMSRILHLDFGTLRNDSSKPVLTEVTKRFKYSLTLSLLPMLITFVLCQFFGFIMAYKHNQWIDYTLNLIFLVLYAIPIFVVAPFLIEKVALHNTFPFTDIPIPISGFTNPDRIYHQENSYQRLFDIIQHIALPIVAVMYGSLAAESRLSRTAVLEVLRQDYIRTAKAKGVPPFKILFKHVGRNAAITIVTSLASSLGILLGGSLIVETLFDINGFGKFFYDAIINRDYNVIMFSTLAGSFLTLMGYLLADLAYMWLDPRITLD</sequence>
<keyword evidence="2 7" id="KW-0813">Transport</keyword>
<evidence type="ECO:0000256" key="6">
    <source>
        <dbReference type="ARBA" id="ARBA00023136"/>
    </source>
</evidence>
<dbReference type="PROSITE" id="PS50928">
    <property type="entry name" value="ABC_TM1"/>
    <property type="match status" value="1"/>
</dbReference>
<feature type="transmembrane region" description="Helical" evidence="7">
    <location>
        <begin position="465"/>
        <end position="484"/>
    </location>
</feature>
<evidence type="ECO:0000313" key="9">
    <source>
        <dbReference type="EMBL" id="CAF22826.1"/>
    </source>
</evidence>
<dbReference type="KEGG" id="pcu:PC_RS00495"/>
<keyword evidence="4 7" id="KW-0812">Transmembrane</keyword>
<dbReference type="GO" id="GO:0055085">
    <property type="term" value="P:transmembrane transport"/>
    <property type="evidence" value="ECO:0007669"/>
    <property type="project" value="InterPro"/>
</dbReference>
<evidence type="ECO:0000256" key="2">
    <source>
        <dbReference type="ARBA" id="ARBA00022448"/>
    </source>
</evidence>
<feature type="transmembrane region" description="Helical" evidence="7">
    <location>
        <begin position="419"/>
        <end position="445"/>
    </location>
</feature>
<accession>Q6MF23</accession>
<comment type="subcellular location">
    <subcellularLocation>
        <location evidence="1 7">Cell membrane</location>
        <topology evidence="1 7">Multi-pass membrane protein</topology>
    </subcellularLocation>
</comment>
<dbReference type="EMBL" id="BX908798">
    <property type="protein sequence ID" value="CAF22826.1"/>
    <property type="molecule type" value="Genomic_DNA"/>
</dbReference>
<reference evidence="9 10" key="1">
    <citation type="journal article" date="2004" name="Science">
        <title>Illuminating the evolutionary history of chlamydiae.</title>
        <authorList>
            <person name="Horn M."/>
            <person name="Collingro A."/>
            <person name="Schmitz-Esser S."/>
            <person name="Beier C.L."/>
            <person name="Purkhold U."/>
            <person name="Fartmann B."/>
            <person name="Brandt P."/>
            <person name="Nyakatura G.J."/>
            <person name="Droege M."/>
            <person name="Frishman D."/>
            <person name="Rattei T."/>
            <person name="Mewes H."/>
            <person name="Wagner M."/>
        </authorList>
    </citation>
    <scope>NUCLEOTIDE SEQUENCE [LARGE SCALE GENOMIC DNA]</scope>
    <source>
        <strain evidence="9 10">UWE25</strain>
    </source>
</reference>
<dbReference type="SUPFAM" id="SSF161098">
    <property type="entry name" value="MetI-like"/>
    <property type="match status" value="1"/>
</dbReference>
<dbReference type="STRING" id="264201.pc0102"/>
<evidence type="ECO:0000313" key="10">
    <source>
        <dbReference type="Proteomes" id="UP000000529"/>
    </source>
</evidence>
<protein>
    <recommendedName>
        <fullName evidence="8">ABC transmembrane type-1 domain-containing protein</fullName>
    </recommendedName>
</protein>
<dbReference type="OrthoDB" id="9789439at2"/>
<dbReference type="Proteomes" id="UP000000529">
    <property type="component" value="Chromosome"/>
</dbReference>
<keyword evidence="5 7" id="KW-1133">Transmembrane helix</keyword>
<feature type="transmembrane region" description="Helical" evidence="7">
    <location>
        <begin position="361"/>
        <end position="379"/>
    </location>
</feature>
<dbReference type="InterPro" id="IPR000515">
    <property type="entry name" value="MetI-like"/>
</dbReference>
<dbReference type="RefSeq" id="WP_011174652.1">
    <property type="nucleotide sequence ID" value="NC_005861.2"/>
</dbReference>
<organism evidence="9 10">
    <name type="scientific">Protochlamydia amoebophila (strain UWE25)</name>
    <dbReference type="NCBI Taxonomy" id="264201"/>
    <lineage>
        <taxon>Bacteria</taxon>
        <taxon>Pseudomonadati</taxon>
        <taxon>Chlamydiota</taxon>
        <taxon>Chlamydiia</taxon>
        <taxon>Parachlamydiales</taxon>
        <taxon>Parachlamydiaceae</taxon>
        <taxon>Candidatus Protochlamydia</taxon>
    </lineage>
</organism>
<dbReference type="PANTHER" id="PTHR30465">
    <property type="entry name" value="INNER MEMBRANE ABC TRANSPORTER"/>
    <property type="match status" value="1"/>
</dbReference>
<evidence type="ECO:0000256" key="7">
    <source>
        <dbReference type="RuleBase" id="RU363032"/>
    </source>
</evidence>
<evidence type="ECO:0000256" key="3">
    <source>
        <dbReference type="ARBA" id="ARBA00022475"/>
    </source>
</evidence>
<keyword evidence="6 7" id="KW-0472">Membrane</keyword>
<dbReference type="Gene3D" id="1.10.3720.10">
    <property type="entry name" value="MetI-like"/>
    <property type="match status" value="1"/>
</dbReference>